<dbReference type="CDD" id="cd04511">
    <property type="entry name" value="NUDIX_Hydrolase"/>
    <property type="match status" value="1"/>
</dbReference>
<dbReference type="Pfam" id="PF00293">
    <property type="entry name" value="NUDIX"/>
    <property type="match status" value="1"/>
</dbReference>
<dbReference type="RefSeq" id="WP_169656549.1">
    <property type="nucleotide sequence ID" value="NZ_JABANE010000021.1"/>
</dbReference>
<dbReference type="PANTHER" id="PTHR43222:SF2">
    <property type="entry name" value="NUDIX HYDROLASE 23, CHLOROPLASTIC"/>
    <property type="match status" value="1"/>
</dbReference>
<evidence type="ECO:0000256" key="2">
    <source>
        <dbReference type="ARBA" id="ARBA00022801"/>
    </source>
</evidence>
<feature type="domain" description="Nudix hydrolase" evidence="5">
    <location>
        <begin position="37"/>
        <end position="161"/>
    </location>
</feature>
<sequence>MKFCSNCGNGDLEYIIPEGDHKHRYYCPNCDTIHYQNPRIIAGCVPMYEGKVLLAKRAIEPRYGFWNLPAGFLENGESPEDGALRELFEETGAKGEVNRLHTVFSLPNFNQVYLLFLVDLTSEEYEATTSESLEVRFFELDEIPWKEIAFESSTFALESYIASPSKEKVNLGQFVKY</sequence>
<name>A0A7X9RTX9_9BACT</name>
<keyword evidence="2 4" id="KW-0378">Hydrolase</keyword>
<keyword evidence="7" id="KW-1185">Reference proteome</keyword>
<dbReference type="Gene3D" id="2.20.70.10">
    <property type="match status" value="1"/>
</dbReference>
<dbReference type="Pfam" id="PF14803">
    <property type="entry name" value="Zn_ribbon_Nudix"/>
    <property type="match status" value="1"/>
</dbReference>
<proteinExistence type="inferred from homology"/>
<protein>
    <submittedName>
        <fullName evidence="6">NUDIX hydrolase</fullName>
    </submittedName>
</protein>
<evidence type="ECO:0000313" key="6">
    <source>
        <dbReference type="EMBL" id="NME68239.1"/>
    </source>
</evidence>
<dbReference type="InterPro" id="IPR029401">
    <property type="entry name" value="Nudix_N"/>
</dbReference>
<reference evidence="6 7" key="1">
    <citation type="submission" date="2020-04" db="EMBL/GenBank/DDBJ databases">
        <title>Flammeovirga sp. SR4, a novel species isolated from seawater.</title>
        <authorList>
            <person name="Wang X."/>
        </authorList>
    </citation>
    <scope>NUCLEOTIDE SEQUENCE [LARGE SCALE GENOMIC DNA]</scope>
    <source>
        <strain evidence="6 7">ATCC 23126</strain>
    </source>
</reference>
<comment type="cofactor">
    <cofactor evidence="1">
        <name>Mg(2+)</name>
        <dbReference type="ChEBI" id="CHEBI:18420"/>
    </cofactor>
</comment>
<dbReference type="InterPro" id="IPR015797">
    <property type="entry name" value="NUDIX_hydrolase-like_dom_sf"/>
</dbReference>
<evidence type="ECO:0000256" key="1">
    <source>
        <dbReference type="ARBA" id="ARBA00001946"/>
    </source>
</evidence>
<dbReference type="GO" id="GO:0016787">
    <property type="term" value="F:hydrolase activity"/>
    <property type="evidence" value="ECO:0007669"/>
    <property type="project" value="UniProtKB-KW"/>
</dbReference>
<dbReference type="PRINTS" id="PR00502">
    <property type="entry name" value="NUDIXFAMILY"/>
</dbReference>
<comment type="caution">
    <text evidence="6">The sequence shown here is derived from an EMBL/GenBank/DDBJ whole genome shotgun (WGS) entry which is preliminary data.</text>
</comment>
<dbReference type="Proteomes" id="UP000576082">
    <property type="component" value="Unassembled WGS sequence"/>
</dbReference>
<dbReference type="EMBL" id="JABANE010000021">
    <property type="protein sequence ID" value="NME68239.1"/>
    <property type="molecule type" value="Genomic_DNA"/>
</dbReference>
<dbReference type="PROSITE" id="PS00893">
    <property type="entry name" value="NUDIX_BOX"/>
    <property type="match status" value="1"/>
</dbReference>
<gene>
    <name evidence="6" type="ORF">HHU12_09735</name>
</gene>
<dbReference type="SUPFAM" id="SSF55811">
    <property type="entry name" value="Nudix"/>
    <property type="match status" value="1"/>
</dbReference>
<dbReference type="InterPro" id="IPR020476">
    <property type="entry name" value="Nudix_hydrolase"/>
</dbReference>
<evidence type="ECO:0000256" key="4">
    <source>
        <dbReference type="RuleBase" id="RU003476"/>
    </source>
</evidence>
<dbReference type="Gene3D" id="3.90.79.10">
    <property type="entry name" value="Nucleoside Triphosphate Pyrophosphohydrolase"/>
    <property type="match status" value="1"/>
</dbReference>
<dbReference type="InterPro" id="IPR000086">
    <property type="entry name" value="NUDIX_hydrolase_dom"/>
</dbReference>
<evidence type="ECO:0000256" key="3">
    <source>
        <dbReference type="ARBA" id="ARBA00022842"/>
    </source>
</evidence>
<comment type="similarity">
    <text evidence="4">Belongs to the Nudix hydrolase family.</text>
</comment>
<dbReference type="InterPro" id="IPR020084">
    <property type="entry name" value="NUDIX_hydrolase_CS"/>
</dbReference>
<dbReference type="PANTHER" id="PTHR43222">
    <property type="entry name" value="NUDIX HYDROLASE 23"/>
    <property type="match status" value="1"/>
</dbReference>
<organism evidence="6 7">
    <name type="scientific">Flammeovirga aprica JL-4</name>
    <dbReference type="NCBI Taxonomy" id="694437"/>
    <lineage>
        <taxon>Bacteria</taxon>
        <taxon>Pseudomonadati</taxon>
        <taxon>Bacteroidota</taxon>
        <taxon>Cytophagia</taxon>
        <taxon>Cytophagales</taxon>
        <taxon>Flammeovirgaceae</taxon>
        <taxon>Flammeovirga</taxon>
    </lineage>
</organism>
<evidence type="ECO:0000259" key="5">
    <source>
        <dbReference type="PROSITE" id="PS51462"/>
    </source>
</evidence>
<dbReference type="AlphaFoldDB" id="A0A7X9RTX9"/>
<accession>A0A7X9RTX9</accession>
<keyword evidence="3" id="KW-0460">Magnesium</keyword>
<dbReference type="PROSITE" id="PS51462">
    <property type="entry name" value="NUDIX"/>
    <property type="match status" value="1"/>
</dbReference>
<evidence type="ECO:0000313" key="7">
    <source>
        <dbReference type="Proteomes" id="UP000576082"/>
    </source>
</evidence>